<dbReference type="AlphaFoldDB" id="A0A922MZC6"/>
<evidence type="ECO:0000256" key="4">
    <source>
        <dbReference type="ARBA" id="ARBA00022832"/>
    </source>
</evidence>
<dbReference type="PROSITE" id="PS00455">
    <property type="entry name" value="AMP_BINDING"/>
    <property type="match status" value="1"/>
</dbReference>
<dbReference type="PANTHER" id="PTHR43272:SF83">
    <property type="entry name" value="ACYL-COA SYNTHETASE LONG-CHAIN, ISOFORM J"/>
    <property type="match status" value="1"/>
</dbReference>
<keyword evidence="2" id="KW-0436">Ligase</keyword>
<gene>
    <name evidence="9" type="ORF">HF086_003488</name>
</gene>
<dbReference type="GO" id="GO:0005524">
    <property type="term" value="F:ATP binding"/>
    <property type="evidence" value="ECO:0007669"/>
    <property type="project" value="UniProtKB-KW"/>
</dbReference>
<keyword evidence="4" id="KW-0276">Fatty acid metabolism</keyword>
<dbReference type="PANTHER" id="PTHR43272">
    <property type="entry name" value="LONG-CHAIN-FATTY-ACID--COA LIGASE"/>
    <property type="match status" value="1"/>
</dbReference>
<dbReference type="GO" id="GO:0030182">
    <property type="term" value="P:neuron differentiation"/>
    <property type="evidence" value="ECO:0007669"/>
    <property type="project" value="TreeGrafter"/>
</dbReference>
<evidence type="ECO:0000259" key="8">
    <source>
        <dbReference type="Pfam" id="PF00501"/>
    </source>
</evidence>
<keyword evidence="4" id="KW-0443">Lipid metabolism</keyword>
<sequence>MAFRICLRPESWWVSAVLKTIRAVALVFDILTFPVHLIVQRPWRRRALSRRIKARIIQTTQNSITVRSVSSPCDLHLRLVRDGVTSMESMLRAAAARWADRPCLGTRTVLSEEDEPQPNGRVFKKEKLKIDKCVVTIYATLGDEAIAHGINETDVSTVITTYDLLPKFKKILAKTPKVDTIIYMEDQLKSIEREGYKQGIKIIGYKDVVAKGAASKIEPVPPSPSDTAIIMYTSGSTGVPKGVILSHRNMLATLKAFADAMPIYDGDILMGFLPLAHVFELLAENLCMIGGENTT</sequence>
<dbReference type="GO" id="GO:0005783">
    <property type="term" value="C:endoplasmic reticulum"/>
    <property type="evidence" value="ECO:0007669"/>
    <property type="project" value="TreeGrafter"/>
</dbReference>
<evidence type="ECO:0000313" key="9">
    <source>
        <dbReference type="EMBL" id="KAH9645471.1"/>
    </source>
</evidence>
<dbReference type="EMBL" id="JACEFF010000036">
    <property type="protein sequence ID" value="KAH9645471.1"/>
    <property type="molecule type" value="Genomic_DNA"/>
</dbReference>
<dbReference type="GO" id="GO:0005811">
    <property type="term" value="C:lipid droplet"/>
    <property type="evidence" value="ECO:0007669"/>
    <property type="project" value="TreeGrafter"/>
</dbReference>
<dbReference type="GO" id="GO:0035336">
    <property type="term" value="P:long-chain fatty-acyl-CoA metabolic process"/>
    <property type="evidence" value="ECO:0007669"/>
    <property type="project" value="TreeGrafter"/>
</dbReference>
<evidence type="ECO:0000256" key="5">
    <source>
        <dbReference type="ARBA" id="ARBA00022840"/>
    </source>
</evidence>
<comment type="catalytic activity">
    <reaction evidence="7">
        <text>a long-chain fatty acid + ATP + CoA = a long-chain fatty acyl-CoA + AMP + diphosphate</text>
        <dbReference type="Rhea" id="RHEA:15421"/>
        <dbReference type="ChEBI" id="CHEBI:30616"/>
        <dbReference type="ChEBI" id="CHEBI:33019"/>
        <dbReference type="ChEBI" id="CHEBI:57287"/>
        <dbReference type="ChEBI" id="CHEBI:57560"/>
        <dbReference type="ChEBI" id="CHEBI:83139"/>
        <dbReference type="ChEBI" id="CHEBI:456215"/>
        <dbReference type="EC" id="6.2.1.3"/>
    </reaction>
</comment>
<evidence type="ECO:0000313" key="10">
    <source>
        <dbReference type="Proteomes" id="UP000814243"/>
    </source>
</evidence>
<dbReference type="EC" id="6.2.1.3" evidence="6"/>
<evidence type="ECO:0000256" key="3">
    <source>
        <dbReference type="ARBA" id="ARBA00022741"/>
    </source>
</evidence>
<proteinExistence type="inferred from homology"/>
<comment type="caution">
    <text evidence="9">The sequence shown here is derived from an EMBL/GenBank/DDBJ whole genome shotgun (WGS) entry which is preliminary data.</text>
</comment>
<evidence type="ECO:0000256" key="1">
    <source>
        <dbReference type="ARBA" id="ARBA00006432"/>
    </source>
</evidence>
<dbReference type="InterPro" id="IPR000873">
    <property type="entry name" value="AMP-dep_synth/lig_dom"/>
</dbReference>
<comment type="similarity">
    <text evidence="1">Belongs to the ATP-dependent AMP-binding enzyme family.</text>
</comment>
<keyword evidence="3" id="KW-0547">Nucleotide-binding</keyword>
<dbReference type="Proteomes" id="UP000814243">
    <property type="component" value="Unassembled WGS sequence"/>
</dbReference>
<organism evidence="9 10">
    <name type="scientific">Spodoptera exigua</name>
    <name type="common">Beet armyworm</name>
    <name type="synonym">Noctua fulgens</name>
    <dbReference type="NCBI Taxonomy" id="7107"/>
    <lineage>
        <taxon>Eukaryota</taxon>
        <taxon>Metazoa</taxon>
        <taxon>Ecdysozoa</taxon>
        <taxon>Arthropoda</taxon>
        <taxon>Hexapoda</taxon>
        <taxon>Insecta</taxon>
        <taxon>Pterygota</taxon>
        <taxon>Neoptera</taxon>
        <taxon>Endopterygota</taxon>
        <taxon>Lepidoptera</taxon>
        <taxon>Glossata</taxon>
        <taxon>Ditrysia</taxon>
        <taxon>Noctuoidea</taxon>
        <taxon>Noctuidae</taxon>
        <taxon>Amphipyrinae</taxon>
        <taxon>Spodoptera</taxon>
    </lineage>
</organism>
<dbReference type="SUPFAM" id="SSF56801">
    <property type="entry name" value="Acetyl-CoA synthetase-like"/>
    <property type="match status" value="1"/>
</dbReference>
<dbReference type="GO" id="GO:0090433">
    <property type="term" value="F:palmitoyl-CoA ligase activity"/>
    <property type="evidence" value="ECO:0007669"/>
    <property type="project" value="TreeGrafter"/>
</dbReference>
<evidence type="ECO:0000256" key="6">
    <source>
        <dbReference type="ARBA" id="ARBA00026121"/>
    </source>
</evidence>
<dbReference type="InterPro" id="IPR020845">
    <property type="entry name" value="AMP-binding_CS"/>
</dbReference>
<dbReference type="Gene3D" id="3.40.50.12780">
    <property type="entry name" value="N-terminal domain of ligase-like"/>
    <property type="match status" value="1"/>
</dbReference>
<reference evidence="9" key="1">
    <citation type="journal article" date="2021" name="G3 (Bethesda)">
        <title>Genome and transcriptome analysis of the beet armyworm Spodoptera exigua reveals targets for pest control. .</title>
        <authorList>
            <person name="Simon S."/>
            <person name="Breeschoten T."/>
            <person name="Jansen H.J."/>
            <person name="Dirks R.P."/>
            <person name="Schranz M.E."/>
            <person name="Ros V.I.D."/>
        </authorList>
    </citation>
    <scope>NUCLEOTIDE SEQUENCE</scope>
    <source>
        <strain evidence="9">TB_SE_WUR_2020</strain>
    </source>
</reference>
<dbReference type="Pfam" id="PF00501">
    <property type="entry name" value="AMP-binding"/>
    <property type="match status" value="1"/>
</dbReference>
<protein>
    <recommendedName>
        <fullName evidence="6">long-chain-fatty-acid--CoA ligase</fullName>
        <ecNumber evidence="6">6.2.1.3</ecNumber>
    </recommendedName>
</protein>
<name>A0A922MZC6_SPOEX</name>
<evidence type="ECO:0000256" key="7">
    <source>
        <dbReference type="ARBA" id="ARBA00036813"/>
    </source>
</evidence>
<feature type="domain" description="AMP-dependent synthetase/ligase" evidence="8">
    <location>
        <begin position="129"/>
        <end position="291"/>
    </location>
</feature>
<evidence type="ECO:0000256" key="2">
    <source>
        <dbReference type="ARBA" id="ARBA00022598"/>
    </source>
</evidence>
<dbReference type="InterPro" id="IPR042099">
    <property type="entry name" value="ANL_N_sf"/>
</dbReference>
<accession>A0A922MZC6</accession>
<keyword evidence="5" id="KW-0067">ATP-binding</keyword>
<dbReference type="GO" id="GO:0005886">
    <property type="term" value="C:plasma membrane"/>
    <property type="evidence" value="ECO:0007669"/>
    <property type="project" value="TreeGrafter"/>
</dbReference>